<accession>A0A2N8HE39</accession>
<reference evidence="1 2" key="1">
    <citation type="journal article" date="2017" name="BMC Genomics">
        <title>Genome sequencing of 39 Akkermansia muciniphila isolates reveals its population structure, genomic and functional diverisity, and global distribution in mammalian gut microbiotas.</title>
        <authorList>
            <person name="Guo X."/>
            <person name="Li S."/>
            <person name="Zhang J."/>
            <person name="Wu F."/>
            <person name="Li X."/>
            <person name="Wu D."/>
            <person name="Zhang M."/>
            <person name="Ou Z."/>
            <person name="Jie Z."/>
            <person name="Yan Q."/>
            <person name="Li P."/>
            <person name="Yi J."/>
            <person name="Peng Y."/>
        </authorList>
    </citation>
    <scope>NUCLEOTIDE SEQUENCE [LARGE SCALE GENOMIC DNA]</scope>
    <source>
        <strain evidence="1 2">GP24</strain>
    </source>
</reference>
<comment type="caution">
    <text evidence="1">The sequence shown here is derived from an EMBL/GenBank/DDBJ whole genome shotgun (WGS) entry which is preliminary data.</text>
</comment>
<protein>
    <recommendedName>
        <fullName evidence="3">Transcriptional regulator</fullName>
    </recommendedName>
</protein>
<dbReference type="RefSeq" id="WP_146016680.1">
    <property type="nucleotide sequence ID" value="NZ_PJKA01000010.1"/>
</dbReference>
<dbReference type="EMBL" id="PJKA01000010">
    <property type="protein sequence ID" value="PNC18231.1"/>
    <property type="molecule type" value="Genomic_DNA"/>
</dbReference>
<proteinExistence type="predicted"/>
<evidence type="ECO:0000313" key="2">
    <source>
        <dbReference type="Proteomes" id="UP000236000"/>
    </source>
</evidence>
<organism evidence="1 2">
    <name type="scientific">Akkermansia muciniphila</name>
    <dbReference type="NCBI Taxonomy" id="239935"/>
    <lineage>
        <taxon>Bacteria</taxon>
        <taxon>Pseudomonadati</taxon>
        <taxon>Verrucomicrobiota</taxon>
        <taxon>Verrucomicrobiia</taxon>
        <taxon>Verrucomicrobiales</taxon>
        <taxon>Akkermansiaceae</taxon>
        <taxon>Akkermansia</taxon>
    </lineage>
</organism>
<gene>
    <name evidence="1" type="ORF">CXU22_06260</name>
</gene>
<sequence length="218" mass="25123">MASFLYKQFGTVPVNMRTLKSVFKASKKGDWSPMSKIAFLQKTGELIRLRRDLYLCLPEQGEGTYSRELVANHLLHPSYVSYETVLSRAGVIPERATLLKSSCMKRGKVFDNATGRYEYIQVPEAYFPIGLTRQKTEEGYFYLTATAEKALCDLIVSSPHLRIQSMKTMRSYLDEYLRADWDMISGMDISIIRACAEKTNKKKNELNFLERTICRERV</sequence>
<dbReference type="AlphaFoldDB" id="A0A2N8HE39"/>
<dbReference type="OrthoDB" id="9798269at2"/>
<evidence type="ECO:0000313" key="1">
    <source>
        <dbReference type="EMBL" id="PNC18231.1"/>
    </source>
</evidence>
<name>A0A2N8HE39_9BACT</name>
<dbReference type="Proteomes" id="UP000236000">
    <property type="component" value="Unassembled WGS sequence"/>
</dbReference>
<evidence type="ECO:0008006" key="3">
    <source>
        <dbReference type="Google" id="ProtNLM"/>
    </source>
</evidence>